<comment type="caution">
    <text evidence="2">The sequence shown here is derived from an EMBL/GenBank/DDBJ whole genome shotgun (WGS) entry which is preliminary data.</text>
</comment>
<keyword evidence="3" id="KW-1185">Reference proteome</keyword>
<protein>
    <submittedName>
        <fullName evidence="2">Exo-alpha-sialidase</fullName>
    </submittedName>
</protein>
<proteinExistence type="predicted"/>
<evidence type="ECO:0000313" key="2">
    <source>
        <dbReference type="EMBL" id="RKN85517.1"/>
    </source>
</evidence>
<dbReference type="SUPFAM" id="SSF50939">
    <property type="entry name" value="Sialidases"/>
    <property type="match status" value="1"/>
</dbReference>
<dbReference type="InterPro" id="IPR036278">
    <property type="entry name" value="Sialidase_sf"/>
</dbReference>
<reference evidence="2 3" key="1">
    <citation type="journal article" date="2007" name="Int. J. Syst. Evol. Microbiol.">
        <title>Paenibacillus ginsengarvi sp. nov., isolated from soil from ginseng cultivation.</title>
        <authorList>
            <person name="Yoon M.H."/>
            <person name="Ten L.N."/>
            <person name="Im W.T."/>
        </authorList>
    </citation>
    <scope>NUCLEOTIDE SEQUENCE [LARGE SCALE GENOMIC DNA]</scope>
    <source>
        <strain evidence="2 3">KCTC 13059</strain>
    </source>
</reference>
<dbReference type="RefSeq" id="WP_120746540.1">
    <property type="nucleotide sequence ID" value="NZ_RBAH01000004.1"/>
</dbReference>
<dbReference type="AlphaFoldDB" id="A0A3B0CMA5"/>
<sequence>MERLCTWKRAIVTIMLLTAVVGVLPGQRAWSSPPPCDPAESGAGAAEPYDPAYSRQLVSQIAYSDASSGRFLGSPSLVRVNETTLLASHDYFGASDPNRQTTVYRSVDNGATWAVSAELDRMYWSNLFVLNGNVYLLG</sequence>
<dbReference type="CDD" id="cd15482">
    <property type="entry name" value="Sialidase_non-viral"/>
    <property type="match status" value="1"/>
</dbReference>
<name>A0A3B0CMA5_9BACL</name>
<evidence type="ECO:0000313" key="3">
    <source>
        <dbReference type="Proteomes" id="UP000282311"/>
    </source>
</evidence>
<organism evidence="2 3">
    <name type="scientific">Paenibacillus ginsengarvi</name>
    <dbReference type="NCBI Taxonomy" id="400777"/>
    <lineage>
        <taxon>Bacteria</taxon>
        <taxon>Bacillati</taxon>
        <taxon>Bacillota</taxon>
        <taxon>Bacilli</taxon>
        <taxon>Bacillales</taxon>
        <taxon>Paenibacillaceae</taxon>
        <taxon>Paenibacillus</taxon>
    </lineage>
</organism>
<feature type="region of interest" description="Disordered" evidence="1">
    <location>
        <begin position="28"/>
        <end position="47"/>
    </location>
</feature>
<dbReference type="EMBL" id="RBAH01000004">
    <property type="protein sequence ID" value="RKN85517.1"/>
    <property type="molecule type" value="Genomic_DNA"/>
</dbReference>
<gene>
    <name evidence="2" type="ORF">D7M11_07465</name>
</gene>
<accession>A0A3B0CMA5</accession>
<evidence type="ECO:0000256" key="1">
    <source>
        <dbReference type="SAM" id="MobiDB-lite"/>
    </source>
</evidence>
<dbReference type="Proteomes" id="UP000282311">
    <property type="component" value="Unassembled WGS sequence"/>
</dbReference>